<keyword evidence="3" id="KW-0574">Periplasm</keyword>
<dbReference type="eggNOG" id="COG1934">
    <property type="taxonomic scope" value="Bacteria"/>
</dbReference>
<organism evidence="6 7">
    <name type="scientific">Sagittula stellata (strain ATCC 700073 / DSM 11524 / E-37)</name>
    <dbReference type="NCBI Taxonomy" id="388399"/>
    <lineage>
        <taxon>Bacteria</taxon>
        <taxon>Pseudomonadati</taxon>
        <taxon>Pseudomonadota</taxon>
        <taxon>Alphaproteobacteria</taxon>
        <taxon>Rhodobacterales</taxon>
        <taxon>Roseobacteraceae</taxon>
        <taxon>Sagittula</taxon>
    </lineage>
</organism>
<feature type="signal peptide" evidence="4">
    <location>
        <begin position="1"/>
        <end position="20"/>
    </location>
</feature>
<dbReference type="InterPro" id="IPR052037">
    <property type="entry name" value="LPS_export_LptA"/>
</dbReference>
<evidence type="ECO:0000256" key="1">
    <source>
        <dbReference type="ARBA" id="ARBA00022448"/>
    </source>
</evidence>
<evidence type="ECO:0000313" key="6">
    <source>
        <dbReference type="EMBL" id="EBA05715.1"/>
    </source>
</evidence>
<name>A3KAR9_SAGS3</name>
<keyword evidence="7" id="KW-1185">Reference proteome</keyword>
<sequence length="164" mass="17028">MTKALLAAICMAIFPAVTLAQSQVSFGGGGQDTSAPVEVTADSLSVNQADGTALYSGNVVIVQGEMRLAAPRVLVIYSDTRSEITRMEATGGVVMVRGEEAAEGERADYNIDDGQIVLSGNVLVTQGESAMTSERMVVNLDDGTAQMSGRVKTVLQQGGRDGGQ</sequence>
<dbReference type="Gene3D" id="2.60.450.10">
    <property type="entry name" value="Lipopolysaccharide (LPS) transport protein A like domain"/>
    <property type="match status" value="1"/>
</dbReference>
<evidence type="ECO:0000256" key="3">
    <source>
        <dbReference type="ARBA" id="ARBA00022764"/>
    </source>
</evidence>
<dbReference type="PANTHER" id="PTHR36504:SF1">
    <property type="entry name" value="LIPOPOLYSACCHARIDE EXPORT SYSTEM PROTEIN LPTA"/>
    <property type="match status" value="1"/>
</dbReference>
<reference evidence="6 7" key="1">
    <citation type="submission" date="2006-06" db="EMBL/GenBank/DDBJ databases">
        <authorList>
            <person name="Moran M.A."/>
            <person name="Ferriera S."/>
            <person name="Johnson J."/>
            <person name="Kravitz S."/>
            <person name="Beeson K."/>
            <person name="Sutton G."/>
            <person name="Rogers Y.-H."/>
            <person name="Friedman R."/>
            <person name="Frazier M."/>
            <person name="Venter J.C."/>
        </authorList>
    </citation>
    <scope>NUCLEOTIDE SEQUENCE [LARGE SCALE GENOMIC DNA]</scope>
    <source>
        <strain evidence="6 7">E-37</strain>
    </source>
</reference>
<dbReference type="Pfam" id="PF03968">
    <property type="entry name" value="LptD_N"/>
    <property type="match status" value="1"/>
</dbReference>
<dbReference type="InterPro" id="IPR005653">
    <property type="entry name" value="OstA-like_N"/>
</dbReference>
<dbReference type="PANTHER" id="PTHR36504">
    <property type="entry name" value="LIPOPOLYSACCHARIDE EXPORT SYSTEM PROTEIN LPTA"/>
    <property type="match status" value="1"/>
</dbReference>
<dbReference type="InterPro" id="IPR014340">
    <property type="entry name" value="LptA"/>
</dbReference>
<dbReference type="GO" id="GO:0001530">
    <property type="term" value="F:lipopolysaccharide binding"/>
    <property type="evidence" value="ECO:0007669"/>
    <property type="project" value="InterPro"/>
</dbReference>
<evidence type="ECO:0000313" key="7">
    <source>
        <dbReference type="Proteomes" id="UP000005713"/>
    </source>
</evidence>
<dbReference type="GO" id="GO:0017089">
    <property type="term" value="F:glycolipid transfer activity"/>
    <property type="evidence" value="ECO:0007669"/>
    <property type="project" value="TreeGrafter"/>
</dbReference>
<evidence type="ECO:0000256" key="4">
    <source>
        <dbReference type="SAM" id="SignalP"/>
    </source>
</evidence>
<dbReference type="EMBL" id="AAYA01000025">
    <property type="protein sequence ID" value="EBA05715.1"/>
    <property type="molecule type" value="Genomic_DNA"/>
</dbReference>
<feature type="domain" description="Organic solvent tolerance-like N-terminal" evidence="5">
    <location>
        <begin position="38"/>
        <end position="143"/>
    </location>
</feature>
<proteinExistence type="predicted"/>
<dbReference type="OrthoDB" id="9811926at2"/>
<keyword evidence="2 4" id="KW-0732">Signal</keyword>
<comment type="caution">
    <text evidence="6">The sequence shown here is derived from an EMBL/GenBank/DDBJ whole genome shotgun (WGS) entry which is preliminary data.</text>
</comment>
<feature type="chain" id="PRO_5002654563" description="Organic solvent tolerance-like N-terminal domain-containing protein" evidence="4">
    <location>
        <begin position="21"/>
        <end position="164"/>
    </location>
</feature>
<keyword evidence="1" id="KW-0813">Transport</keyword>
<dbReference type="AlphaFoldDB" id="A3KAR9"/>
<protein>
    <recommendedName>
        <fullName evidence="5">Organic solvent tolerance-like N-terminal domain-containing protein</fullName>
    </recommendedName>
</protein>
<dbReference type="GO" id="GO:0015920">
    <property type="term" value="P:lipopolysaccharide transport"/>
    <property type="evidence" value="ECO:0007669"/>
    <property type="project" value="InterPro"/>
</dbReference>
<evidence type="ECO:0000259" key="5">
    <source>
        <dbReference type="Pfam" id="PF03968"/>
    </source>
</evidence>
<gene>
    <name evidence="6" type="ORF">SSE37_18342</name>
</gene>
<evidence type="ECO:0000256" key="2">
    <source>
        <dbReference type="ARBA" id="ARBA00022729"/>
    </source>
</evidence>
<dbReference type="NCBIfam" id="TIGR03002">
    <property type="entry name" value="outer_YhbN_LptA"/>
    <property type="match status" value="1"/>
</dbReference>
<accession>A3KAR9</accession>
<dbReference type="GO" id="GO:0030288">
    <property type="term" value="C:outer membrane-bounded periplasmic space"/>
    <property type="evidence" value="ECO:0007669"/>
    <property type="project" value="TreeGrafter"/>
</dbReference>
<dbReference type="GO" id="GO:0009279">
    <property type="term" value="C:cell outer membrane"/>
    <property type="evidence" value="ECO:0007669"/>
    <property type="project" value="TreeGrafter"/>
</dbReference>
<dbReference type="Proteomes" id="UP000005713">
    <property type="component" value="Unassembled WGS sequence"/>
</dbReference>
<dbReference type="RefSeq" id="WP_005863915.1">
    <property type="nucleotide sequence ID" value="NZ_AAYA01000025.1"/>
</dbReference>